<dbReference type="Pfam" id="PF13392">
    <property type="entry name" value="HNH_3"/>
    <property type="match status" value="1"/>
</dbReference>
<dbReference type="SMART" id="SM00507">
    <property type="entry name" value="HNHc"/>
    <property type="match status" value="1"/>
</dbReference>
<evidence type="ECO:0000313" key="2">
    <source>
        <dbReference type="EMBL" id="DAD70688.1"/>
    </source>
</evidence>
<dbReference type="Gene3D" id="3.30.730.10">
    <property type="entry name" value="AP2/ERF domain"/>
    <property type="match status" value="1"/>
</dbReference>
<dbReference type="SUPFAM" id="SSF54060">
    <property type="entry name" value="His-Me finger endonucleases"/>
    <property type="match status" value="1"/>
</dbReference>
<dbReference type="EMBL" id="BK015870">
    <property type="protein sequence ID" value="DAD70688.1"/>
    <property type="molecule type" value="Genomic_DNA"/>
</dbReference>
<name>A0A8S5LLG7_9CAUD</name>
<protein>
    <submittedName>
        <fullName evidence="2">Homing endonuclease</fullName>
    </submittedName>
</protein>
<keyword evidence="2" id="KW-0540">Nuclease</keyword>
<proteinExistence type="predicted"/>
<evidence type="ECO:0000259" key="1">
    <source>
        <dbReference type="SMART" id="SM00507"/>
    </source>
</evidence>
<reference evidence="2" key="1">
    <citation type="journal article" date="2021" name="Proc. Natl. Acad. Sci. U.S.A.">
        <title>A Catalog of Tens of Thousands of Viruses from Human Metagenomes Reveals Hidden Associations with Chronic Diseases.</title>
        <authorList>
            <person name="Tisza M.J."/>
            <person name="Buck C.B."/>
        </authorList>
    </citation>
    <scope>NUCLEOTIDE SEQUENCE</scope>
    <source>
        <strain evidence="2">CtKcB20</strain>
    </source>
</reference>
<organism evidence="2">
    <name type="scientific">Siphoviridae sp. ctKcB20</name>
    <dbReference type="NCBI Taxonomy" id="2827568"/>
    <lineage>
        <taxon>Viruses</taxon>
        <taxon>Duplodnaviria</taxon>
        <taxon>Heunggongvirae</taxon>
        <taxon>Uroviricota</taxon>
        <taxon>Caudoviricetes</taxon>
    </lineage>
</organism>
<sequence>MNDVEFYCKKYNIDKTIVCAIINKCGNKCDIRSNGRYRAKVRDNGKLLYIGTYDTEEEAFVTTISFRIERLIRLLQNDNKDINDAKLIKEKYVIFDDGAIYNLFGIKRKTKINNCGYNQVMFCDNNNRKLYLVHRLVAEAFIPNPNHLEFVNHKDGNKQNNCANNLEWVTKSENERHAFANGLKTTGNGYPIYSEEEKKYIKEHKMESSTKIAKHLNRSETGVKNYLRIFRKEIE</sequence>
<dbReference type="Gene3D" id="3.90.75.20">
    <property type="match status" value="1"/>
</dbReference>
<keyword evidence="2" id="KW-0378">Hydrolase</keyword>
<feature type="domain" description="HNH nuclease" evidence="1">
    <location>
        <begin position="127"/>
        <end position="175"/>
    </location>
</feature>
<accession>A0A8S5LLG7</accession>
<keyword evidence="2" id="KW-0255">Endonuclease</keyword>
<dbReference type="GO" id="GO:0004519">
    <property type="term" value="F:endonuclease activity"/>
    <property type="evidence" value="ECO:0007669"/>
    <property type="project" value="UniProtKB-KW"/>
</dbReference>
<dbReference type="InterPro" id="IPR044925">
    <property type="entry name" value="His-Me_finger_sf"/>
</dbReference>
<dbReference type="GO" id="GO:0003700">
    <property type="term" value="F:DNA-binding transcription factor activity"/>
    <property type="evidence" value="ECO:0007669"/>
    <property type="project" value="InterPro"/>
</dbReference>
<dbReference type="InterPro" id="IPR036955">
    <property type="entry name" value="AP2/ERF_dom_sf"/>
</dbReference>
<dbReference type="InterPro" id="IPR003615">
    <property type="entry name" value="HNH_nuc"/>
</dbReference>